<evidence type="ECO:0000313" key="3">
    <source>
        <dbReference type="Proteomes" id="UP000566324"/>
    </source>
</evidence>
<dbReference type="Pfam" id="PF13561">
    <property type="entry name" value="adh_short_C2"/>
    <property type="match status" value="1"/>
</dbReference>
<reference evidence="2 3" key="1">
    <citation type="submission" date="2020-08" db="EMBL/GenBank/DDBJ databases">
        <title>Genomic Encyclopedia of Type Strains, Phase IV (KMG-IV): sequencing the most valuable type-strain genomes for metagenomic binning, comparative biology and taxonomic classification.</title>
        <authorList>
            <person name="Goeker M."/>
        </authorList>
    </citation>
    <scope>NUCLEOTIDE SEQUENCE [LARGE SCALE GENOMIC DNA]</scope>
    <source>
        <strain evidence="2 3">DSM 17328</strain>
    </source>
</reference>
<comment type="similarity">
    <text evidence="1">Belongs to the short-chain dehydrogenases/reductases (SDR) family.</text>
</comment>
<dbReference type="InterPro" id="IPR020904">
    <property type="entry name" value="Sc_DH/Rdtase_CS"/>
</dbReference>
<dbReference type="PRINTS" id="PR00080">
    <property type="entry name" value="SDRFAMILY"/>
</dbReference>
<evidence type="ECO:0000256" key="1">
    <source>
        <dbReference type="ARBA" id="ARBA00006484"/>
    </source>
</evidence>
<dbReference type="PANTHER" id="PTHR42760">
    <property type="entry name" value="SHORT-CHAIN DEHYDROGENASES/REDUCTASES FAMILY MEMBER"/>
    <property type="match status" value="1"/>
</dbReference>
<gene>
    <name evidence="2" type="ORF">GGQ98_001946</name>
</gene>
<comment type="caution">
    <text evidence="2">The sequence shown here is derived from an EMBL/GenBank/DDBJ whole genome shotgun (WGS) entry which is preliminary data.</text>
</comment>
<keyword evidence="3" id="KW-1185">Reference proteome</keyword>
<proteinExistence type="inferred from homology"/>
<organism evidence="2 3">
    <name type="scientific">Sphingosinicella soli</name>
    <dbReference type="NCBI Taxonomy" id="333708"/>
    <lineage>
        <taxon>Bacteria</taxon>
        <taxon>Pseudomonadati</taxon>
        <taxon>Pseudomonadota</taxon>
        <taxon>Alphaproteobacteria</taxon>
        <taxon>Sphingomonadales</taxon>
        <taxon>Sphingosinicellaceae</taxon>
        <taxon>Sphingosinicella</taxon>
    </lineage>
</organism>
<dbReference type="InterPro" id="IPR036291">
    <property type="entry name" value="NAD(P)-bd_dom_sf"/>
</dbReference>
<dbReference type="EMBL" id="JACHNZ010000020">
    <property type="protein sequence ID" value="MBB4632321.1"/>
    <property type="molecule type" value="Genomic_DNA"/>
</dbReference>
<accession>A0A7W7B1K2</accession>
<dbReference type="FunFam" id="3.40.50.720:FF:000084">
    <property type="entry name" value="Short-chain dehydrogenase reductase"/>
    <property type="match status" value="1"/>
</dbReference>
<sequence>MRLQGKVAIVTGAASGIGRATAIAFAREGARVGVTDINLAGAEATAAAIGDAALPLRLDVTDEAAWAEAPAATVGRFGKLDSLANVAGIGFPGSIMDLTIEHWNKMIAVNLTGVMLGCQAAIRAISQTGGCGAIVNVSSLAGLVGISDVAGYCASKGGVTTLSKSVALYCAEQRLPIRCVSVHPTYVDSEMLDPVADAIGDRAAMIAGMARLVPMGRIAKPDDIASAILFAVSDEAAMLSGSPLIIDGAQLAGPSSAHTKG</sequence>
<dbReference type="SUPFAM" id="SSF51735">
    <property type="entry name" value="NAD(P)-binding Rossmann-fold domains"/>
    <property type="match status" value="1"/>
</dbReference>
<dbReference type="RefSeq" id="WP_184068655.1">
    <property type="nucleotide sequence ID" value="NZ_JACHNZ010000020.1"/>
</dbReference>
<evidence type="ECO:0000313" key="2">
    <source>
        <dbReference type="EMBL" id="MBB4632321.1"/>
    </source>
</evidence>
<name>A0A7W7B1K2_9SPHN</name>
<dbReference type="PROSITE" id="PS00061">
    <property type="entry name" value="ADH_SHORT"/>
    <property type="match status" value="1"/>
</dbReference>
<dbReference type="InterPro" id="IPR002347">
    <property type="entry name" value="SDR_fam"/>
</dbReference>
<dbReference type="PRINTS" id="PR00081">
    <property type="entry name" value="GDHRDH"/>
</dbReference>
<protein>
    <submittedName>
        <fullName evidence="2">NAD(P)-dependent dehydrogenase (Short-subunit alcohol dehydrogenase family)</fullName>
    </submittedName>
</protein>
<dbReference type="Proteomes" id="UP000566324">
    <property type="component" value="Unassembled WGS sequence"/>
</dbReference>
<dbReference type="AlphaFoldDB" id="A0A7W7B1K2"/>
<dbReference type="Gene3D" id="3.40.50.720">
    <property type="entry name" value="NAD(P)-binding Rossmann-like Domain"/>
    <property type="match status" value="1"/>
</dbReference>
<dbReference type="GO" id="GO:0016616">
    <property type="term" value="F:oxidoreductase activity, acting on the CH-OH group of donors, NAD or NADP as acceptor"/>
    <property type="evidence" value="ECO:0007669"/>
    <property type="project" value="TreeGrafter"/>
</dbReference>